<organism evidence="2 3">
    <name type="scientific">Rhodococcus hoagii</name>
    <name type="common">Corynebacterium equii</name>
    <dbReference type="NCBI Taxonomy" id="43767"/>
    <lineage>
        <taxon>Bacteria</taxon>
        <taxon>Bacillati</taxon>
        <taxon>Actinomycetota</taxon>
        <taxon>Actinomycetes</taxon>
        <taxon>Mycobacteriales</taxon>
        <taxon>Nocardiaceae</taxon>
        <taxon>Prescottella</taxon>
    </lineage>
</organism>
<proteinExistence type="predicted"/>
<sequence length="120" mass="13134">MAEFATVDEVTRGRRPPSPEERLNIEEMIAAAGLWIRGHKPELADDDRAAHFVVIDAVRTAMDTEKYRGLVSFTKTTGGVSRGGTLAKPGELLVFTDFHHQLLGISLVGAPSYYFGDCRG</sequence>
<comment type="caution">
    <text evidence="2">The sequence shown here is derived from an EMBL/GenBank/DDBJ whole genome shotgun (WGS) entry which is preliminary data.</text>
</comment>
<feature type="compositionally biased region" description="Basic and acidic residues" evidence="1">
    <location>
        <begin position="9"/>
        <end position="21"/>
    </location>
</feature>
<feature type="region of interest" description="Disordered" evidence="1">
    <location>
        <begin position="1"/>
        <end position="21"/>
    </location>
</feature>
<accession>A0AAE3B9R2</accession>
<dbReference type="AlphaFoldDB" id="A0AAE3B9R2"/>
<protein>
    <submittedName>
        <fullName evidence="2">Uncharacterized protein</fullName>
    </submittedName>
</protein>
<dbReference type="Proteomes" id="UP000706122">
    <property type="component" value="Unassembled WGS sequence"/>
</dbReference>
<evidence type="ECO:0000256" key="1">
    <source>
        <dbReference type="SAM" id="MobiDB-lite"/>
    </source>
</evidence>
<evidence type="ECO:0000313" key="3">
    <source>
        <dbReference type="Proteomes" id="UP000706122"/>
    </source>
</evidence>
<name>A0AAE3B9R2_RHOHA</name>
<evidence type="ECO:0000313" key="2">
    <source>
        <dbReference type="EMBL" id="MBM4713638.1"/>
    </source>
</evidence>
<reference evidence="2" key="1">
    <citation type="submission" date="2019-11" db="EMBL/GenBank/DDBJ databases">
        <title>Spread of Macrolides and rifampicin resistant Rhodococcus equi in clinical isolates in the USA.</title>
        <authorList>
            <person name="Alvarez-Narvaez S."/>
            <person name="Huber L."/>
            <person name="Cohen N.D."/>
            <person name="Slovis N."/>
            <person name="Greiter M."/>
            <person name="Giguere S."/>
            <person name="Hart K."/>
        </authorList>
    </citation>
    <scope>NUCLEOTIDE SEQUENCE</scope>
    <source>
        <strain evidence="2">Lh_5</strain>
    </source>
</reference>
<gene>
    <name evidence="2" type="ORF">GS551_05405</name>
</gene>
<dbReference type="EMBL" id="WUYC01000001">
    <property type="protein sequence ID" value="MBM4713638.1"/>
    <property type="molecule type" value="Genomic_DNA"/>
</dbReference>